<feature type="domain" description="Alpha-D-phosphohexomutase alpha/beta/alpha" evidence="4">
    <location>
        <begin position="12"/>
        <end position="142"/>
    </location>
</feature>
<dbReference type="Pfam" id="PF02880">
    <property type="entry name" value="PGM_PMM_III"/>
    <property type="match status" value="1"/>
</dbReference>
<keyword evidence="3" id="KW-0597">Phosphoprotein</keyword>
<evidence type="ECO:0000313" key="8">
    <source>
        <dbReference type="Proteomes" id="UP001299068"/>
    </source>
</evidence>
<dbReference type="PRINTS" id="PR00509">
    <property type="entry name" value="PGMPMM"/>
</dbReference>
<evidence type="ECO:0000256" key="3">
    <source>
        <dbReference type="ARBA" id="ARBA00022553"/>
    </source>
</evidence>
<dbReference type="Pfam" id="PF02879">
    <property type="entry name" value="PGM_PMM_II"/>
    <property type="match status" value="1"/>
</dbReference>
<dbReference type="RefSeq" id="WP_221862279.1">
    <property type="nucleotide sequence ID" value="NZ_JAIKTU010000017.1"/>
</dbReference>
<dbReference type="Proteomes" id="UP001299068">
    <property type="component" value="Unassembled WGS sequence"/>
</dbReference>
<evidence type="ECO:0000259" key="5">
    <source>
        <dbReference type="Pfam" id="PF02879"/>
    </source>
</evidence>
<reference evidence="7 8" key="1">
    <citation type="journal article" date="2021" name="Cell Host Microbe">
        <title>in vivo commensal control of Clostridioides difficile virulence.</title>
        <authorList>
            <person name="Girinathan B.P."/>
            <person name="Dibenedetto N."/>
            <person name="Worley J.N."/>
            <person name="Peltier J."/>
            <person name="Arrieta-Ortiz M.L."/>
            <person name="Rupa Christinal Immanuel S."/>
            <person name="Lavin R."/>
            <person name="Delaney M.L."/>
            <person name="Cummins C."/>
            <person name="Hoffmann M."/>
            <person name="Luo Y."/>
            <person name="Gonzalez-Escalona N."/>
            <person name="Allard M."/>
            <person name="Onderdonk A.B."/>
            <person name="Gerber G.K."/>
            <person name="Sonenshein A.L."/>
            <person name="Baliga N."/>
            <person name="Dupuy B."/>
            <person name="Bry L."/>
        </authorList>
    </citation>
    <scope>NUCLEOTIDE SEQUENCE [LARGE SCALE GENOMIC DNA]</scope>
    <source>
        <strain evidence="7 8">DSM 599</strain>
    </source>
</reference>
<dbReference type="Pfam" id="PF02878">
    <property type="entry name" value="PGM_PMM_I"/>
    <property type="match status" value="1"/>
</dbReference>
<evidence type="ECO:0000256" key="2">
    <source>
        <dbReference type="ARBA" id="ARBA00010231"/>
    </source>
</evidence>
<evidence type="ECO:0000259" key="6">
    <source>
        <dbReference type="Pfam" id="PF02880"/>
    </source>
</evidence>
<accession>A0ABS7L241</accession>
<organism evidence="7 8">
    <name type="scientific">Clostridium sardiniense</name>
    <name type="common">Clostridium absonum</name>
    <dbReference type="NCBI Taxonomy" id="29369"/>
    <lineage>
        <taxon>Bacteria</taxon>
        <taxon>Bacillati</taxon>
        <taxon>Bacillota</taxon>
        <taxon>Clostridia</taxon>
        <taxon>Eubacteriales</taxon>
        <taxon>Clostridiaceae</taxon>
        <taxon>Clostridium</taxon>
    </lineage>
</organism>
<feature type="domain" description="Alpha-D-phosphohexomutase alpha/beta/alpha" evidence="6">
    <location>
        <begin position="279"/>
        <end position="390"/>
    </location>
</feature>
<dbReference type="InterPro" id="IPR016055">
    <property type="entry name" value="A-D-PHexomutase_a/b/a-I/II/III"/>
</dbReference>
<comment type="similarity">
    <text evidence="2">Belongs to the phosphohexose mutase family.</text>
</comment>
<feature type="domain" description="Alpha-D-phosphohexomutase alpha/beta/alpha" evidence="5">
    <location>
        <begin position="189"/>
        <end position="274"/>
    </location>
</feature>
<dbReference type="PANTHER" id="PTHR42946:SF1">
    <property type="entry name" value="PHOSPHOGLUCOMUTASE (ALPHA-D-GLUCOSE-1,6-BISPHOSPHATE-DEPENDENT)"/>
    <property type="match status" value="1"/>
</dbReference>
<evidence type="ECO:0000259" key="4">
    <source>
        <dbReference type="Pfam" id="PF02878"/>
    </source>
</evidence>
<protein>
    <submittedName>
        <fullName evidence="7">Phosphomannomutase/phosphoglucomutase</fullName>
    </submittedName>
</protein>
<evidence type="ECO:0000313" key="7">
    <source>
        <dbReference type="EMBL" id="MBY0757136.1"/>
    </source>
</evidence>
<dbReference type="InterPro" id="IPR005845">
    <property type="entry name" value="A-D-PHexomutase_a/b/a-II"/>
</dbReference>
<comment type="caution">
    <text evidence="7">The sequence shown here is derived from an EMBL/GenBank/DDBJ whole genome shotgun (WGS) entry which is preliminary data.</text>
</comment>
<comment type="cofactor">
    <cofactor evidence="1">
        <name>Mg(2+)</name>
        <dbReference type="ChEBI" id="CHEBI:18420"/>
    </cofactor>
</comment>
<dbReference type="InterPro" id="IPR005844">
    <property type="entry name" value="A-D-PHexomutase_a/b/a-I"/>
</dbReference>
<keyword evidence="8" id="KW-1185">Reference proteome</keyword>
<name>A0ABS7L241_CLOSR</name>
<dbReference type="InterPro" id="IPR005846">
    <property type="entry name" value="A-D-PHexomutase_a/b/a-III"/>
</dbReference>
<sequence>MNKRLEELKNGTDIRGIAIKNKYKEVNLSKDEVREIATGFYNWLVKEKNSNSLKVAIGCDSRLSGEELKAVFIETLRELGCDVYDCSMATTPAMFMSTIMDGYKCDGAAMITASHLPFYYNGIKFFTDKGGVEKSDIDEIVALSEVNKITTQNIGKLEKRNLIDDYSKILVDKIRVGADSKGNFDKPLDGLNIIVDAGNGAGGFFVEKVLKELGANTSGSQFLDPDGNFPNHIPNPENKEAIESICEAVKRTKSDMGIIFDTDVDRAAIVDKNGNPINKDALIALISTIILKEYPNSTIVTDSVTTEGLGRFIESKGGRHHRFKRGYKNVINEGIRLNKEGIECHLAIETSGHAAIKENYFLDDGAFLVSKILIEVSKLHEQGREIGSLIDNLEEPLEKVEYRINIEKDNYREFGEGILKDLESLVKSHTSWKLPEKNYEGVRVMCTSEKEDGWFLLRLSLHEPLLALNVQSDVEGGADVMIESIRRFLKKYNMKF</sequence>
<dbReference type="InterPro" id="IPR005841">
    <property type="entry name" value="Alpha-D-phosphohexomutase_SF"/>
</dbReference>
<dbReference type="CDD" id="cd03089">
    <property type="entry name" value="PMM_PGM"/>
    <property type="match status" value="1"/>
</dbReference>
<dbReference type="Gene3D" id="3.30.310.50">
    <property type="entry name" value="Alpha-D-phosphohexomutase, C-terminal domain"/>
    <property type="match status" value="1"/>
</dbReference>
<dbReference type="Gene3D" id="3.40.120.10">
    <property type="entry name" value="Alpha-D-Glucose-1,6-Bisphosphate, subunit A, domain 3"/>
    <property type="match status" value="3"/>
</dbReference>
<evidence type="ECO:0000256" key="1">
    <source>
        <dbReference type="ARBA" id="ARBA00001946"/>
    </source>
</evidence>
<dbReference type="EMBL" id="JAIKTU010000017">
    <property type="protein sequence ID" value="MBY0757136.1"/>
    <property type="molecule type" value="Genomic_DNA"/>
</dbReference>
<dbReference type="PANTHER" id="PTHR42946">
    <property type="entry name" value="PHOSPHOHEXOSE MUTASE"/>
    <property type="match status" value="1"/>
</dbReference>
<dbReference type="InterPro" id="IPR050060">
    <property type="entry name" value="Phosphoglucosamine_mutase"/>
</dbReference>
<dbReference type="SUPFAM" id="SSF53738">
    <property type="entry name" value="Phosphoglucomutase, first 3 domains"/>
    <property type="match status" value="3"/>
</dbReference>
<proteinExistence type="inferred from homology"/>
<gene>
    <name evidence="7" type="ORF">K5V21_17020</name>
</gene>